<evidence type="ECO:0000256" key="6">
    <source>
        <dbReference type="SAM" id="Phobius"/>
    </source>
</evidence>
<evidence type="ECO:0008006" key="9">
    <source>
        <dbReference type="Google" id="ProtNLM"/>
    </source>
</evidence>
<evidence type="ECO:0000256" key="5">
    <source>
        <dbReference type="ARBA" id="ARBA00023136"/>
    </source>
</evidence>
<evidence type="ECO:0000313" key="7">
    <source>
        <dbReference type="EMBL" id="OYQ43802.1"/>
    </source>
</evidence>
<accession>A0A255ZQY4</accession>
<proteinExistence type="predicted"/>
<dbReference type="InterPro" id="IPR001123">
    <property type="entry name" value="LeuE-type"/>
</dbReference>
<feature type="transmembrane region" description="Helical" evidence="6">
    <location>
        <begin position="160"/>
        <end position="181"/>
    </location>
</feature>
<dbReference type="OrthoDB" id="1451945at2"/>
<protein>
    <recommendedName>
        <fullName evidence="9">Lysine transporter LysE</fullName>
    </recommendedName>
</protein>
<name>A0A255ZQY4_9FLAO</name>
<keyword evidence="5 6" id="KW-0472">Membrane</keyword>
<keyword evidence="3 6" id="KW-0812">Transmembrane</keyword>
<evidence type="ECO:0000256" key="2">
    <source>
        <dbReference type="ARBA" id="ARBA00022475"/>
    </source>
</evidence>
<gene>
    <name evidence="7" type="ORF">CHX27_08950</name>
</gene>
<feature type="transmembrane region" description="Helical" evidence="6">
    <location>
        <begin position="88"/>
        <end position="108"/>
    </location>
</feature>
<dbReference type="EMBL" id="NOXX01000198">
    <property type="protein sequence ID" value="OYQ43802.1"/>
    <property type="molecule type" value="Genomic_DNA"/>
</dbReference>
<keyword evidence="2" id="KW-1003">Cell membrane</keyword>
<evidence type="ECO:0000313" key="8">
    <source>
        <dbReference type="Proteomes" id="UP000216035"/>
    </source>
</evidence>
<dbReference type="Proteomes" id="UP000216035">
    <property type="component" value="Unassembled WGS sequence"/>
</dbReference>
<evidence type="ECO:0000256" key="1">
    <source>
        <dbReference type="ARBA" id="ARBA00004651"/>
    </source>
</evidence>
<dbReference type="GO" id="GO:0005886">
    <property type="term" value="C:plasma membrane"/>
    <property type="evidence" value="ECO:0007669"/>
    <property type="project" value="UniProtKB-SubCell"/>
</dbReference>
<evidence type="ECO:0000256" key="4">
    <source>
        <dbReference type="ARBA" id="ARBA00022989"/>
    </source>
</evidence>
<feature type="transmembrane region" description="Helical" evidence="6">
    <location>
        <begin position="15"/>
        <end position="40"/>
    </location>
</feature>
<dbReference type="Pfam" id="PF01810">
    <property type="entry name" value="LysE"/>
    <property type="match status" value="1"/>
</dbReference>
<sequence>MTAARIALDEGRVRAVMFALGATLTVIFQTVIALIFARFIDAHPEVVILLREIGLAIFILLTIYFFSRGTHKPKSAKEVKVRSKKGRFFFGMLLSAINFFPIPFYVIVSVSLSSFGYFDFENSEIGNFVTGAAVGSFMAFYCYISLFSKLESKTAVILKNMNYIIGSVTGLVSIFTIINILEYYFG</sequence>
<dbReference type="GO" id="GO:0006865">
    <property type="term" value="P:amino acid transport"/>
    <property type="evidence" value="ECO:0007669"/>
    <property type="project" value="InterPro"/>
</dbReference>
<comment type="subcellular location">
    <subcellularLocation>
        <location evidence="1">Cell membrane</location>
        <topology evidence="1">Multi-pass membrane protein</topology>
    </subcellularLocation>
</comment>
<dbReference type="AlphaFoldDB" id="A0A255ZQY4"/>
<evidence type="ECO:0000256" key="3">
    <source>
        <dbReference type="ARBA" id="ARBA00022692"/>
    </source>
</evidence>
<reference evidence="7 8" key="1">
    <citation type="submission" date="2017-07" db="EMBL/GenBank/DDBJ databases">
        <title>Flavobacterium cyanobacteriorum sp. nov., isolated from cyanobacterial aggregates in a eutrophic lake.</title>
        <authorList>
            <person name="Cai H."/>
        </authorList>
    </citation>
    <scope>NUCLEOTIDE SEQUENCE [LARGE SCALE GENOMIC DNA]</scope>
    <source>
        <strain evidence="7 8">TH167</strain>
    </source>
</reference>
<organism evidence="7 8">
    <name type="scientific">Flavobacterium aurantiibacter</name>
    <dbReference type="NCBI Taxonomy" id="2023067"/>
    <lineage>
        <taxon>Bacteria</taxon>
        <taxon>Pseudomonadati</taxon>
        <taxon>Bacteroidota</taxon>
        <taxon>Flavobacteriia</taxon>
        <taxon>Flavobacteriales</taxon>
        <taxon>Flavobacteriaceae</taxon>
        <taxon>Flavobacterium</taxon>
    </lineage>
</organism>
<feature type="transmembrane region" description="Helical" evidence="6">
    <location>
        <begin position="128"/>
        <end position="148"/>
    </location>
</feature>
<comment type="caution">
    <text evidence="7">The sequence shown here is derived from an EMBL/GenBank/DDBJ whole genome shotgun (WGS) entry which is preliminary data.</text>
</comment>
<keyword evidence="8" id="KW-1185">Reference proteome</keyword>
<feature type="transmembrane region" description="Helical" evidence="6">
    <location>
        <begin position="46"/>
        <end position="67"/>
    </location>
</feature>
<keyword evidence="4 6" id="KW-1133">Transmembrane helix</keyword>